<gene>
    <name evidence="1" type="ORF">FDO65_01255</name>
</gene>
<dbReference type="EMBL" id="SZZH01000001">
    <property type="protein sequence ID" value="TKV60374.1"/>
    <property type="molecule type" value="Genomic_DNA"/>
</dbReference>
<dbReference type="Gene3D" id="3.30.530.20">
    <property type="match status" value="1"/>
</dbReference>
<dbReference type="Pfam" id="PF10604">
    <property type="entry name" value="Polyketide_cyc2"/>
    <property type="match status" value="1"/>
</dbReference>
<dbReference type="SUPFAM" id="SSF55961">
    <property type="entry name" value="Bet v1-like"/>
    <property type="match status" value="1"/>
</dbReference>
<accession>A0A4U6QIW5</accession>
<dbReference type="InterPro" id="IPR019587">
    <property type="entry name" value="Polyketide_cyclase/dehydratase"/>
</dbReference>
<keyword evidence="2" id="KW-1185">Reference proteome</keyword>
<evidence type="ECO:0000313" key="2">
    <source>
        <dbReference type="Proteomes" id="UP000306985"/>
    </source>
</evidence>
<dbReference type="OrthoDB" id="191189at2"/>
<proteinExistence type="predicted"/>
<comment type="caution">
    <text evidence="1">The sequence shown here is derived from an EMBL/GenBank/DDBJ whole genome shotgun (WGS) entry which is preliminary data.</text>
</comment>
<evidence type="ECO:0000313" key="1">
    <source>
        <dbReference type="EMBL" id="TKV60374.1"/>
    </source>
</evidence>
<name>A0A4U6QIW5_9ACTN</name>
<dbReference type="RefSeq" id="WP_137447678.1">
    <property type="nucleotide sequence ID" value="NZ_SZZH01000001.1"/>
</dbReference>
<organism evidence="1 2">
    <name type="scientific">Nakamurella flava</name>
    <dbReference type="NCBI Taxonomy" id="2576308"/>
    <lineage>
        <taxon>Bacteria</taxon>
        <taxon>Bacillati</taxon>
        <taxon>Actinomycetota</taxon>
        <taxon>Actinomycetes</taxon>
        <taxon>Nakamurellales</taxon>
        <taxon>Nakamurellaceae</taxon>
        <taxon>Nakamurella</taxon>
    </lineage>
</organism>
<dbReference type="Proteomes" id="UP000306985">
    <property type="component" value="Unassembled WGS sequence"/>
</dbReference>
<dbReference type="InterPro" id="IPR023393">
    <property type="entry name" value="START-like_dom_sf"/>
</dbReference>
<protein>
    <submittedName>
        <fullName evidence="1">SRPBCC family protein</fullName>
    </submittedName>
</protein>
<reference evidence="1 2" key="1">
    <citation type="submission" date="2019-05" db="EMBL/GenBank/DDBJ databases">
        <title>Nakamurella sp. N5BH11, whole genome shotgun sequence.</title>
        <authorList>
            <person name="Tuo L."/>
        </authorList>
    </citation>
    <scope>NUCLEOTIDE SEQUENCE [LARGE SCALE GENOMIC DNA]</scope>
    <source>
        <strain evidence="1 2">N5BH11</strain>
    </source>
</reference>
<sequence>MTTLTLTARGTAPVDVAWERYARPDRWPGWSPQIRRVDATAGRIAPGVTGTVRAVGGVSVDFEVLAVDEAARTWTWRVRLGPLTLHLEHAVRPDASRAADGSATELRIDGPWPVVVGYAPVARLALGRLVSR</sequence>
<dbReference type="AlphaFoldDB" id="A0A4U6QIW5"/>